<comment type="caution">
    <text evidence="10">The sequence shown here is derived from an EMBL/GenBank/DDBJ whole genome shotgun (WGS) entry which is preliminary data.</text>
</comment>
<dbReference type="EMBL" id="LKHP01000001">
    <property type="protein sequence ID" value="KRQ87925.1"/>
    <property type="molecule type" value="Genomic_DNA"/>
</dbReference>
<dbReference type="STRING" id="908809.ABG79_00090"/>
<dbReference type="EC" id="1.-.-.-" evidence="10"/>
<proteinExistence type="predicted"/>
<feature type="transmembrane region" description="Helical" evidence="8">
    <location>
        <begin position="447"/>
        <end position="468"/>
    </location>
</feature>
<evidence type="ECO:0000313" key="10">
    <source>
        <dbReference type="EMBL" id="KRQ87925.1"/>
    </source>
</evidence>
<keyword evidence="3 7" id="KW-0812">Transmembrane</keyword>
<name>A0A0R3K499_CALMK</name>
<dbReference type="RefSeq" id="WP_057975977.1">
    <property type="nucleotide sequence ID" value="NZ_LKHP01000001.1"/>
</dbReference>
<reference evidence="10 11" key="1">
    <citation type="submission" date="2015-09" db="EMBL/GenBank/DDBJ databases">
        <title>Draft genome sequence of a Caloramator mitchellensis, a moderate thermophile from the Great Artesian Basin of Australia.</title>
        <authorList>
            <person name="Patel B.K."/>
        </authorList>
    </citation>
    <scope>NUCLEOTIDE SEQUENCE [LARGE SCALE GENOMIC DNA]</scope>
    <source>
        <strain evidence="10 11">VF08</strain>
    </source>
</reference>
<dbReference type="PATRIC" id="fig|908809.3.peg.91"/>
<comment type="subcellular location">
    <subcellularLocation>
        <location evidence="1">Cell membrane</location>
        <topology evidence="1">Multi-pass membrane protein</topology>
    </subcellularLocation>
    <subcellularLocation>
        <location evidence="7">Membrane</location>
        <topology evidence="7">Multi-pass membrane protein</topology>
    </subcellularLocation>
</comment>
<dbReference type="GO" id="GO:0016491">
    <property type="term" value="F:oxidoreductase activity"/>
    <property type="evidence" value="ECO:0007669"/>
    <property type="project" value="UniProtKB-KW"/>
</dbReference>
<feature type="transmembrane region" description="Helical" evidence="8">
    <location>
        <begin position="102"/>
        <end position="120"/>
    </location>
</feature>
<dbReference type="OrthoDB" id="9807568at2"/>
<feature type="transmembrane region" description="Helical" evidence="8">
    <location>
        <begin position="365"/>
        <end position="387"/>
    </location>
</feature>
<dbReference type="AlphaFoldDB" id="A0A0R3K499"/>
<organism evidence="10 11">
    <name type="scientific">Caloramator mitchellensis</name>
    <dbReference type="NCBI Taxonomy" id="908809"/>
    <lineage>
        <taxon>Bacteria</taxon>
        <taxon>Bacillati</taxon>
        <taxon>Bacillota</taxon>
        <taxon>Clostridia</taxon>
        <taxon>Eubacteriales</taxon>
        <taxon>Clostridiaceae</taxon>
        <taxon>Caloramator</taxon>
    </lineage>
</organism>
<dbReference type="Pfam" id="PF00361">
    <property type="entry name" value="Proton_antipo_M"/>
    <property type="match status" value="1"/>
</dbReference>
<dbReference type="Proteomes" id="UP000052015">
    <property type="component" value="Unassembled WGS sequence"/>
</dbReference>
<dbReference type="InterPro" id="IPR052175">
    <property type="entry name" value="ComplexI-like_HydComp"/>
</dbReference>
<evidence type="ECO:0000259" key="9">
    <source>
        <dbReference type="Pfam" id="PF00361"/>
    </source>
</evidence>
<feature type="domain" description="NADH:quinone oxidoreductase/Mrp antiporter transmembrane" evidence="9">
    <location>
        <begin position="120"/>
        <end position="418"/>
    </location>
</feature>
<keyword evidence="5 10" id="KW-0560">Oxidoreductase</keyword>
<evidence type="ECO:0000256" key="2">
    <source>
        <dbReference type="ARBA" id="ARBA00022475"/>
    </source>
</evidence>
<keyword evidence="11" id="KW-1185">Reference proteome</keyword>
<accession>A0A0R3K499</accession>
<feature type="transmembrane region" description="Helical" evidence="8">
    <location>
        <begin position="235"/>
        <end position="262"/>
    </location>
</feature>
<feature type="transmembrane region" description="Helical" evidence="8">
    <location>
        <begin position="302"/>
        <end position="325"/>
    </location>
</feature>
<feature type="transmembrane region" description="Helical" evidence="8">
    <location>
        <begin position="154"/>
        <end position="178"/>
    </location>
</feature>
<feature type="transmembrane region" description="Helical" evidence="8">
    <location>
        <begin position="506"/>
        <end position="526"/>
    </location>
</feature>
<keyword evidence="4 8" id="KW-1133">Transmembrane helix</keyword>
<keyword evidence="2" id="KW-1003">Cell membrane</keyword>
<evidence type="ECO:0000256" key="8">
    <source>
        <dbReference type="SAM" id="Phobius"/>
    </source>
</evidence>
<gene>
    <name evidence="10" type="primary">hyfB</name>
    <name evidence="10" type="ORF">ABG79_00090</name>
</gene>
<keyword evidence="6 8" id="KW-0472">Membrane</keyword>
<dbReference type="GO" id="GO:0005886">
    <property type="term" value="C:plasma membrane"/>
    <property type="evidence" value="ECO:0007669"/>
    <property type="project" value="UniProtKB-SubCell"/>
</dbReference>
<evidence type="ECO:0000256" key="4">
    <source>
        <dbReference type="ARBA" id="ARBA00022989"/>
    </source>
</evidence>
<protein>
    <submittedName>
        <fullName evidence="10">Hydrogenase-4 component B</fullName>
        <ecNumber evidence="10">1.-.-.-</ecNumber>
    </submittedName>
</protein>
<dbReference type="PANTHER" id="PTHR42682:SF3">
    <property type="entry name" value="FORMATE HYDROGENLYASE SUBUNIT 3-RELATED"/>
    <property type="match status" value="1"/>
</dbReference>
<dbReference type="InterPro" id="IPR001750">
    <property type="entry name" value="ND/Mrp_TM"/>
</dbReference>
<feature type="transmembrane region" description="Helical" evidence="8">
    <location>
        <begin position="337"/>
        <end position="353"/>
    </location>
</feature>
<dbReference type="PANTHER" id="PTHR42682">
    <property type="entry name" value="HYDROGENASE-4 COMPONENT F"/>
    <property type="match status" value="1"/>
</dbReference>
<feature type="transmembrane region" description="Helical" evidence="8">
    <location>
        <begin position="126"/>
        <end position="142"/>
    </location>
</feature>
<sequence>MLELLMVPLITALISAVFIKHKNIVWPLFLTANAYILYKLYTLYGQWELVLNANTNFEVFGAKISLGVANNPIGWYFAFFSAIITFIISVFSLGFNKNSKGNVAPVWMLIIFSNIGIFYAADWITFFMMWELMGWTSFFAITNGNKKALDGAKYYLALSLLGASSMLVGILLLGNLTGTFEMFGTAYGLVQMFSQETTASVTIIILLLMAFFIKSAIFPFYMWPSKVYAIGPEDFITFMSSVMIKYGIYPIAMFMIPVFGSIELPQILNTGSWIQYFIGYLGAISAVLGTILAIFQTDMKKLFAYSSVANMGYILLGFAALNIVGFEGALFHTVNHMVLKAAIFLTLAAVVFRTGESEMHKLGGLVYRMPITFLTFLLGIIAAAGIPPLNGFGSKWMIIQALMSKRMVVFAIAMIFASTGAFMYLFRALASIFLGQLPDRFKEVKEVPLTMSIPMIVMMIGMLLIGVIPGVVMKPLTYALNAVGYNVQIASWTTLEGALKNSTIDLTVVFLIFFAGFIISAIMYVLGNKAQTVPQDDNYTGGEYPEEWGVDADRFNYSYSFYQPFKEMFDPLLERVSIDGFFSSIGRNFEYMSTTVQGLYKRGEGAVLLFSIGVLLLILGGWIL</sequence>
<evidence type="ECO:0000313" key="11">
    <source>
        <dbReference type="Proteomes" id="UP000052015"/>
    </source>
</evidence>
<evidence type="ECO:0000256" key="1">
    <source>
        <dbReference type="ARBA" id="ARBA00004651"/>
    </source>
</evidence>
<evidence type="ECO:0000256" key="7">
    <source>
        <dbReference type="RuleBase" id="RU000320"/>
    </source>
</evidence>
<evidence type="ECO:0000256" key="5">
    <source>
        <dbReference type="ARBA" id="ARBA00023002"/>
    </source>
</evidence>
<feature type="transmembrane region" description="Helical" evidence="8">
    <location>
        <begin position="407"/>
        <end position="426"/>
    </location>
</feature>
<feature type="transmembrane region" description="Helical" evidence="8">
    <location>
        <begin position="606"/>
        <end position="623"/>
    </location>
</feature>
<feature type="transmembrane region" description="Helical" evidence="8">
    <location>
        <begin position="198"/>
        <end position="223"/>
    </location>
</feature>
<evidence type="ECO:0000256" key="6">
    <source>
        <dbReference type="ARBA" id="ARBA00023136"/>
    </source>
</evidence>
<evidence type="ECO:0000256" key="3">
    <source>
        <dbReference type="ARBA" id="ARBA00022692"/>
    </source>
</evidence>
<feature type="transmembrane region" description="Helical" evidence="8">
    <location>
        <begin position="274"/>
        <end position="295"/>
    </location>
</feature>
<feature type="transmembrane region" description="Helical" evidence="8">
    <location>
        <begin position="73"/>
        <end position="95"/>
    </location>
</feature>